<keyword evidence="2" id="KW-1185">Reference proteome</keyword>
<accession>A0A6I2KTQ2</accession>
<evidence type="ECO:0000313" key="2">
    <source>
        <dbReference type="Proteomes" id="UP000433309"/>
    </source>
</evidence>
<name>A0A6I2KTQ2_9BURK</name>
<organism evidence="1 2">
    <name type="scientific">Duganella guangzhouensis</name>
    <dbReference type="NCBI Taxonomy" id="2666084"/>
    <lineage>
        <taxon>Bacteria</taxon>
        <taxon>Pseudomonadati</taxon>
        <taxon>Pseudomonadota</taxon>
        <taxon>Betaproteobacteria</taxon>
        <taxon>Burkholderiales</taxon>
        <taxon>Oxalobacteraceae</taxon>
        <taxon>Telluria group</taxon>
        <taxon>Duganella</taxon>
    </lineage>
</organism>
<proteinExistence type="predicted"/>
<reference evidence="1 2" key="1">
    <citation type="submission" date="2019-11" db="EMBL/GenBank/DDBJ databases">
        <title>Novel species isolated from a subtropical stream in China.</title>
        <authorList>
            <person name="Lu H."/>
        </authorList>
    </citation>
    <scope>NUCLEOTIDE SEQUENCE [LARGE SCALE GENOMIC DNA]</scope>
    <source>
        <strain evidence="1 2">FT80W</strain>
    </source>
</reference>
<dbReference type="AlphaFoldDB" id="A0A6I2KTQ2"/>
<dbReference type="EMBL" id="WKJK01000001">
    <property type="protein sequence ID" value="MRW88710.1"/>
    <property type="molecule type" value="Genomic_DNA"/>
</dbReference>
<evidence type="ECO:0000313" key="1">
    <source>
        <dbReference type="EMBL" id="MRW88710.1"/>
    </source>
</evidence>
<sequence>MIVFSAHAEWNKFIWAESTVLGLESKKAALLFPVKIDQWSCYMQYDTGVDASILYRNNLPNYYKDALSSEKLLVKDFSVTGIPVRHATFSLIYERNEPGPMDCEHDGSKVVGSLGNDEFLQGSLSLDLRNARYQFHPGAYELMRGRYESAELELASTGKGVVPVLTMEDGKKQSHKMLLDTGSATAGIIIYLKKNWMSLTGVKDGKATSFSTQRFGKMIFCLSAPLKEKLSLNEILIPVGTAVTYCQIPDEEPSEENPIFGIIGLSLFSEKTVTLDYFSKKIYFEDTLEAPTDYF</sequence>
<evidence type="ECO:0008006" key="3">
    <source>
        <dbReference type="Google" id="ProtNLM"/>
    </source>
</evidence>
<comment type="caution">
    <text evidence="1">The sequence shown here is derived from an EMBL/GenBank/DDBJ whole genome shotgun (WGS) entry which is preliminary data.</text>
</comment>
<protein>
    <recommendedName>
        <fullName evidence="3">Peptidase A2 domain-containing protein</fullName>
    </recommendedName>
</protein>
<dbReference type="Proteomes" id="UP000433309">
    <property type="component" value="Unassembled WGS sequence"/>
</dbReference>
<dbReference type="RefSeq" id="WP_154372509.1">
    <property type="nucleotide sequence ID" value="NZ_WKJK01000001.1"/>
</dbReference>
<gene>
    <name evidence="1" type="ORF">GJ699_01780</name>
</gene>